<keyword evidence="2" id="KW-0813">Transport</keyword>
<dbReference type="NCBIfam" id="TIGR00309">
    <property type="entry name" value="V_ATPase_subD"/>
    <property type="match status" value="1"/>
</dbReference>
<dbReference type="Gene3D" id="1.10.287.3240">
    <property type="match status" value="1"/>
</dbReference>
<dbReference type="Pfam" id="PF01813">
    <property type="entry name" value="ATP-synt_D"/>
    <property type="match status" value="1"/>
</dbReference>
<dbReference type="InterPro" id="IPR002699">
    <property type="entry name" value="V_ATPase_D"/>
</dbReference>
<dbReference type="GO" id="GO:0046961">
    <property type="term" value="F:proton-transporting ATPase activity, rotational mechanism"/>
    <property type="evidence" value="ECO:0007669"/>
    <property type="project" value="InterPro"/>
</dbReference>
<dbReference type="HAMAP" id="MF_00271">
    <property type="entry name" value="ATP_synth_D_arch"/>
    <property type="match status" value="1"/>
</dbReference>
<comment type="similarity">
    <text evidence="1">Belongs to the V-ATPase D subunit family.</text>
</comment>
<evidence type="ECO:0000256" key="2">
    <source>
        <dbReference type="ARBA" id="ARBA00022448"/>
    </source>
</evidence>
<dbReference type="PANTHER" id="PTHR11671">
    <property type="entry name" value="V-TYPE ATP SYNTHASE SUBUNIT D"/>
    <property type="match status" value="1"/>
</dbReference>
<dbReference type="EMBL" id="LAZR01000766">
    <property type="protein sequence ID" value="KKN58334.1"/>
    <property type="molecule type" value="Genomic_DNA"/>
</dbReference>
<protein>
    <recommendedName>
        <fullName evidence="5">V-type ATP synthase subunit D</fullName>
    </recommendedName>
</protein>
<evidence type="ECO:0000313" key="4">
    <source>
        <dbReference type="EMBL" id="KKN58334.1"/>
    </source>
</evidence>
<comment type="caution">
    <text evidence="4">The sequence shown here is derived from an EMBL/GenBank/DDBJ whole genome shotgun (WGS) entry which is preliminary data.</text>
</comment>
<evidence type="ECO:0000256" key="3">
    <source>
        <dbReference type="ARBA" id="ARBA00023065"/>
    </source>
</evidence>
<sequence>MPELGKVSPNRMELLKNKRRQVLAKRGHKLLRDKYDELIRRFLSAMKESVVLRKEAEDSLRQLYSTFVSFEIEATAQELMPLLDRSPLSARLEVESQNLLNRKIPLLKIRTSRKKQHPAPAAPLAFDEFIIQLAKTLRILVKQAEKEHMIRILASEIEKTRRRVNALEYVLLPQLHNNIRFISMKMEELDRETRTRLMKTKEILLESSQS</sequence>
<name>A0A0F9RUC1_9ZZZZ</name>
<organism evidence="4">
    <name type="scientific">marine sediment metagenome</name>
    <dbReference type="NCBI Taxonomy" id="412755"/>
    <lineage>
        <taxon>unclassified sequences</taxon>
        <taxon>metagenomes</taxon>
        <taxon>ecological metagenomes</taxon>
    </lineage>
</organism>
<dbReference type="AlphaFoldDB" id="A0A0F9RUC1"/>
<keyword evidence="3" id="KW-0406">Ion transport</keyword>
<evidence type="ECO:0000256" key="1">
    <source>
        <dbReference type="ARBA" id="ARBA00005850"/>
    </source>
</evidence>
<accession>A0A0F9RUC1</accession>
<reference evidence="4" key="1">
    <citation type="journal article" date="2015" name="Nature">
        <title>Complex archaea that bridge the gap between prokaryotes and eukaryotes.</title>
        <authorList>
            <person name="Spang A."/>
            <person name="Saw J.H."/>
            <person name="Jorgensen S.L."/>
            <person name="Zaremba-Niedzwiedzka K."/>
            <person name="Martijn J."/>
            <person name="Lind A.E."/>
            <person name="van Eijk R."/>
            <person name="Schleper C."/>
            <person name="Guy L."/>
            <person name="Ettema T.J."/>
        </authorList>
    </citation>
    <scope>NUCLEOTIDE SEQUENCE</scope>
</reference>
<gene>
    <name evidence="4" type="ORF">LCGC14_0553130</name>
</gene>
<proteinExistence type="inferred from homology"/>
<evidence type="ECO:0008006" key="5">
    <source>
        <dbReference type="Google" id="ProtNLM"/>
    </source>
</evidence>